<evidence type="ECO:0000256" key="1">
    <source>
        <dbReference type="ARBA" id="ARBA00004613"/>
    </source>
</evidence>
<dbReference type="AlphaFoldDB" id="A0AB40DJF8"/>
<keyword evidence="3" id="KW-0732">Signal</keyword>
<dbReference type="RefSeq" id="XP_065724456.2">
    <property type="nucleotide sequence ID" value="XM_065868384.2"/>
</dbReference>
<evidence type="ECO:0000259" key="4">
    <source>
        <dbReference type="SMART" id="SM01318"/>
    </source>
</evidence>
<evidence type="ECO:0000256" key="2">
    <source>
        <dbReference type="ARBA" id="ARBA00022525"/>
    </source>
</evidence>
<sequence length="110" mass="12316">MSFVPETLILLLCSLVVFQASADISLNNYGDSAYPNRCVLDIGSSVVLLKMGQAFRLKSLPCTTIFCTGDGYGMLFTCDKKAPPDDCRYTEYLNWDDDYPNCCERKVECN</sequence>
<name>A0AB40DJF8_DROSZ</name>
<proteinExistence type="predicted"/>
<dbReference type="GeneID" id="136117409"/>
<dbReference type="Pfam" id="PF15430">
    <property type="entry name" value="SVWC"/>
    <property type="match status" value="1"/>
</dbReference>
<dbReference type="InterPro" id="IPR029277">
    <property type="entry name" value="SVWC_dom"/>
</dbReference>
<dbReference type="GO" id="GO:0005576">
    <property type="term" value="C:extracellular region"/>
    <property type="evidence" value="ECO:0007669"/>
    <property type="project" value="UniProtKB-SubCell"/>
</dbReference>
<evidence type="ECO:0000313" key="5">
    <source>
        <dbReference type="Proteomes" id="UP001652628"/>
    </source>
</evidence>
<dbReference type="SMART" id="SM01318">
    <property type="entry name" value="SVWC"/>
    <property type="match status" value="1"/>
</dbReference>
<protein>
    <recommendedName>
        <fullName evidence="4">Single domain-containing protein</fullName>
    </recommendedName>
</protein>
<dbReference type="Proteomes" id="UP001652628">
    <property type="component" value="Chromosome 2L"/>
</dbReference>
<evidence type="ECO:0000256" key="3">
    <source>
        <dbReference type="SAM" id="SignalP"/>
    </source>
</evidence>
<gene>
    <name evidence="6" type="primary">LOC136117409</name>
</gene>
<feature type="domain" description="Single" evidence="4">
    <location>
        <begin position="38"/>
        <end position="109"/>
    </location>
</feature>
<keyword evidence="5" id="KW-1185">Reference proteome</keyword>
<reference evidence="6" key="1">
    <citation type="submission" date="2025-08" db="UniProtKB">
        <authorList>
            <consortium name="RefSeq"/>
        </authorList>
    </citation>
    <scope>IDENTIFICATION</scope>
</reference>
<accession>A0AB40DJF8</accession>
<comment type="subcellular location">
    <subcellularLocation>
        <location evidence="1">Secreted</location>
    </subcellularLocation>
</comment>
<feature type="signal peptide" evidence="3">
    <location>
        <begin position="1"/>
        <end position="22"/>
    </location>
</feature>
<feature type="chain" id="PRO_5046731219" description="Single domain-containing protein" evidence="3">
    <location>
        <begin position="23"/>
        <end position="110"/>
    </location>
</feature>
<keyword evidence="2" id="KW-0964">Secreted</keyword>
<evidence type="ECO:0000313" key="6">
    <source>
        <dbReference type="RefSeq" id="XP_065724456.2"/>
    </source>
</evidence>
<organism evidence="5 6">
    <name type="scientific">Drosophila suzukii</name>
    <name type="common">Spotted-wing drosophila fruit fly</name>
    <dbReference type="NCBI Taxonomy" id="28584"/>
    <lineage>
        <taxon>Eukaryota</taxon>
        <taxon>Metazoa</taxon>
        <taxon>Ecdysozoa</taxon>
        <taxon>Arthropoda</taxon>
        <taxon>Hexapoda</taxon>
        <taxon>Insecta</taxon>
        <taxon>Pterygota</taxon>
        <taxon>Neoptera</taxon>
        <taxon>Endopterygota</taxon>
        <taxon>Diptera</taxon>
        <taxon>Brachycera</taxon>
        <taxon>Muscomorpha</taxon>
        <taxon>Ephydroidea</taxon>
        <taxon>Drosophilidae</taxon>
        <taxon>Drosophila</taxon>
        <taxon>Sophophora</taxon>
    </lineage>
</organism>